<dbReference type="InterPro" id="IPR029044">
    <property type="entry name" value="Nucleotide-diphossugar_trans"/>
</dbReference>
<accession>A0ABU9VJP7</accession>
<dbReference type="GO" id="GO:0016757">
    <property type="term" value="F:glycosyltransferase activity"/>
    <property type="evidence" value="ECO:0007669"/>
    <property type="project" value="UniProtKB-KW"/>
</dbReference>
<protein>
    <submittedName>
        <fullName evidence="5">Glycosyltransferase</fullName>
        <ecNumber evidence="5">2.4.-.-</ecNumber>
    </submittedName>
</protein>
<dbReference type="RefSeq" id="WP_343130906.1">
    <property type="nucleotide sequence ID" value="NZ_JBCITK010000001.1"/>
</dbReference>
<feature type="domain" description="Glycosyltransferase 2-like" evidence="4">
    <location>
        <begin position="43"/>
        <end position="164"/>
    </location>
</feature>
<dbReference type="Gene3D" id="3.90.550.10">
    <property type="entry name" value="Spore Coat Polysaccharide Biosynthesis Protein SpsA, Chain A"/>
    <property type="match status" value="1"/>
</dbReference>
<keyword evidence="3 5" id="KW-0808">Transferase</keyword>
<dbReference type="Pfam" id="PF00535">
    <property type="entry name" value="Glycos_transf_2"/>
    <property type="match status" value="1"/>
</dbReference>
<dbReference type="Proteomes" id="UP001418796">
    <property type="component" value="Unassembled WGS sequence"/>
</dbReference>
<comment type="caution">
    <text evidence="5">The sequence shown here is derived from an EMBL/GenBank/DDBJ whole genome shotgun (WGS) entry which is preliminary data.</text>
</comment>
<gene>
    <name evidence="5" type="ORF">MKY91_13395</name>
</gene>
<evidence type="ECO:0000259" key="4">
    <source>
        <dbReference type="Pfam" id="PF00535"/>
    </source>
</evidence>
<dbReference type="PANTHER" id="PTHR43398:SF1">
    <property type="entry name" value="DOLICHOL-PHOSPHATE MANNOSYLTRANSFERASE SUBUNIT 1"/>
    <property type="match status" value="1"/>
</dbReference>
<dbReference type="SUPFAM" id="SSF53448">
    <property type="entry name" value="Nucleotide-diphospho-sugar transferases"/>
    <property type="match status" value="1"/>
</dbReference>
<dbReference type="EC" id="2.4.-.-" evidence="5"/>
<comment type="similarity">
    <text evidence="1">Belongs to the glycosyltransferase 2 family.</text>
</comment>
<name>A0ABU9VJP7_9BACI</name>
<evidence type="ECO:0000256" key="2">
    <source>
        <dbReference type="ARBA" id="ARBA00022676"/>
    </source>
</evidence>
<dbReference type="InterPro" id="IPR001173">
    <property type="entry name" value="Glyco_trans_2-like"/>
</dbReference>
<sequence>MRNSYTFRVITNKEEYLRRMNGQTPLPVSASQVKRNMNYKLHVIVPAMDEADTLPGVLMELKRLQPDQIIVVVNGSKDHTAHVAESHGAKVINYSQPLGNDVGRAIGALNGEADIYLFTDGDIVIKAEDYLPFIQDVENGIDMAINSIDWITKVEKADIISQSRFFLNAIQERRDLRAENILTIPHAFSRKGLEMIGKSELSNPVLANTIAIDKKLQISVPHTIDVLGMNKMRTNHLPKPGEVIGEAMQRMHGDFIEALDYLIDTYGPTLHYPKPMEGFHLLYSDRLKWQALSKAKEKSVIFYVPNGAVLSDIRMLFESVQIEWVPIVSSSHIEAVDLFAHHSIPYMTVDEACSLDTAFYIGSQLAQGNQLLFHTAEIAIKLEEIQRFFDEVEKTGVDVCINDQSGTQSSIEKMMLPHIANTLLNVTAGCHKLPNSSLLIPPFAMKRSVFSNFNRSSLPSLGESHMKLLETGHHMVAPLSITASEFIEKNEQIILASILKGFNYWINKMGARGSFSDGGRHRHLLEEQPFYLKKEFHSNIKRTSEDVTIPPWDINLAIQHS</sequence>
<dbReference type="PANTHER" id="PTHR43398">
    <property type="entry name" value="DOLICHOL-PHOSPHATE MANNOSYLTRANSFERASE SUBUNIT 1"/>
    <property type="match status" value="1"/>
</dbReference>
<proteinExistence type="inferred from homology"/>
<dbReference type="EMBL" id="JBCITK010000001">
    <property type="protein sequence ID" value="MEN0644140.1"/>
    <property type="molecule type" value="Genomic_DNA"/>
</dbReference>
<evidence type="ECO:0000313" key="6">
    <source>
        <dbReference type="Proteomes" id="UP001418796"/>
    </source>
</evidence>
<dbReference type="InterPro" id="IPR039528">
    <property type="entry name" value="DPM1-like"/>
</dbReference>
<reference evidence="5 6" key="1">
    <citation type="submission" date="2024-03" db="EMBL/GenBank/DDBJ databases">
        <title>Bacilli Hybrid Assemblies.</title>
        <authorList>
            <person name="Kovac J."/>
        </authorList>
    </citation>
    <scope>NUCLEOTIDE SEQUENCE [LARGE SCALE GENOMIC DNA]</scope>
    <source>
        <strain evidence="5 6">FSL R7-0666</strain>
    </source>
</reference>
<organism evidence="5 6">
    <name type="scientific">Alkalicoccobacillus gibsonii</name>
    <dbReference type="NCBI Taxonomy" id="79881"/>
    <lineage>
        <taxon>Bacteria</taxon>
        <taxon>Bacillati</taxon>
        <taxon>Bacillota</taxon>
        <taxon>Bacilli</taxon>
        <taxon>Bacillales</taxon>
        <taxon>Bacillaceae</taxon>
        <taxon>Alkalicoccobacillus</taxon>
    </lineage>
</organism>
<keyword evidence="6" id="KW-1185">Reference proteome</keyword>
<evidence type="ECO:0000256" key="1">
    <source>
        <dbReference type="ARBA" id="ARBA00006739"/>
    </source>
</evidence>
<evidence type="ECO:0000256" key="3">
    <source>
        <dbReference type="ARBA" id="ARBA00022679"/>
    </source>
</evidence>
<evidence type="ECO:0000313" key="5">
    <source>
        <dbReference type="EMBL" id="MEN0644140.1"/>
    </source>
</evidence>
<keyword evidence="2 5" id="KW-0328">Glycosyltransferase</keyword>